<dbReference type="RefSeq" id="XP_073998377.1">
    <property type="nucleotide sequence ID" value="XM_074142276.1"/>
</dbReference>
<dbReference type="VEuPathDB" id="VectorBase:RPRC003674"/>
<dbReference type="EnsemblMetazoa" id="RPRC003674-RA">
    <property type="protein sequence ID" value="RPRC003674-PA"/>
    <property type="gene ID" value="RPRC003674"/>
</dbReference>
<proteinExistence type="predicted"/>
<protein>
    <submittedName>
        <fullName evidence="1">Uncharacterized protein</fullName>
    </submittedName>
</protein>
<dbReference type="AlphaFoldDB" id="T1HI01"/>
<sequence>MACRTFEDSLQDLQGAHREMLELEVIFSSLQRTAKSMSLDLHLKKKLLFLMSISDDEQTSCLGKDDSEFNLLGLPQDMMAQLTSVDFTPSELQLIKELFVKEVPKVTKEISDNVSMFDSTITSGLDICKIVEDLQSLGLDLTTEIENIVKYQNEFIDLKYKDILGTQIKKAEQAEEDLKKISQAACDLYETTLNAVYPSEECYGKMEEEARMLEKEHEEMNEKLAEVHSLKEQYNQLDQQPEFKILVNQNRELNREIKLKEMVLEEMRKLNLSESTSCNDFVNKLQ</sequence>
<dbReference type="Proteomes" id="UP000015103">
    <property type="component" value="Unassembled WGS sequence"/>
</dbReference>
<evidence type="ECO:0000313" key="1">
    <source>
        <dbReference type="EnsemblMetazoa" id="RPRC003674-PA"/>
    </source>
</evidence>
<dbReference type="GeneID" id="141461328"/>
<reference evidence="1" key="1">
    <citation type="submission" date="2015-05" db="UniProtKB">
        <authorList>
            <consortium name="EnsemblMetazoa"/>
        </authorList>
    </citation>
    <scope>IDENTIFICATION</scope>
</reference>
<dbReference type="EMBL" id="ACPB03005842">
    <property type="status" value="NOT_ANNOTATED_CDS"/>
    <property type="molecule type" value="Genomic_DNA"/>
</dbReference>
<dbReference type="InParanoid" id="T1HI01"/>
<organism evidence="1 2">
    <name type="scientific">Rhodnius prolixus</name>
    <name type="common">Triatomid bug</name>
    <dbReference type="NCBI Taxonomy" id="13249"/>
    <lineage>
        <taxon>Eukaryota</taxon>
        <taxon>Metazoa</taxon>
        <taxon>Ecdysozoa</taxon>
        <taxon>Arthropoda</taxon>
        <taxon>Hexapoda</taxon>
        <taxon>Insecta</taxon>
        <taxon>Pterygota</taxon>
        <taxon>Neoptera</taxon>
        <taxon>Paraneoptera</taxon>
        <taxon>Hemiptera</taxon>
        <taxon>Heteroptera</taxon>
        <taxon>Panheteroptera</taxon>
        <taxon>Cimicomorpha</taxon>
        <taxon>Reduviidae</taxon>
        <taxon>Triatominae</taxon>
        <taxon>Rhodnius</taxon>
    </lineage>
</organism>
<dbReference type="HOGENOM" id="CLU_974232_0_0_1"/>
<evidence type="ECO:0000313" key="2">
    <source>
        <dbReference type="Proteomes" id="UP000015103"/>
    </source>
</evidence>
<accession>T1HI01</accession>
<name>T1HI01_RHOPR</name>
<keyword evidence="2" id="KW-1185">Reference proteome</keyword>